<dbReference type="Gene3D" id="3.40.50.300">
    <property type="entry name" value="P-loop containing nucleotide triphosphate hydrolases"/>
    <property type="match status" value="1"/>
</dbReference>
<keyword evidence="1" id="KW-0611">Plant defense</keyword>
<dbReference type="InterPro" id="IPR003593">
    <property type="entry name" value="AAA+_ATPase"/>
</dbReference>
<name>A0A6A1UQ60_9ROSI</name>
<evidence type="ECO:0000313" key="4">
    <source>
        <dbReference type="Proteomes" id="UP000516437"/>
    </source>
</evidence>
<evidence type="ECO:0000259" key="2">
    <source>
        <dbReference type="SMART" id="SM00382"/>
    </source>
</evidence>
<dbReference type="SMART" id="SM00382">
    <property type="entry name" value="AAA"/>
    <property type="match status" value="1"/>
</dbReference>
<feature type="domain" description="AAA+ ATPase" evidence="2">
    <location>
        <begin position="172"/>
        <end position="303"/>
    </location>
</feature>
<dbReference type="PRINTS" id="PR00364">
    <property type="entry name" value="DISEASERSIST"/>
</dbReference>
<dbReference type="InterPro" id="IPR027417">
    <property type="entry name" value="P-loop_NTPase"/>
</dbReference>
<accession>A0A6A1UQ60</accession>
<proteinExistence type="predicted"/>
<dbReference type="InterPro" id="IPR050905">
    <property type="entry name" value="Plant_NBS-LRR"/>
</dbReference>
<dbReference type="Pfam" id="PF00931">
    <property type="entry name" value="NB-ARC"/>
    <property type="match status" value="1"/>
</dbReference>
<evidence type="ECO:0000256" key="1">
    <source>
        <dbReference type="ARBA" id="ARBA00022821"/>
    </source>
</evidence>
<dbReference type="InterPro" id="IPR002182">
    <property type="entry name" value="NB-ARC"/>
</dbReference>
<comment type="caution">
    <text evidence="3">The sequence shown here is derived from an EMBL/GenBank/DDBJ whole genome shotgun (WGS) entry which is preliminary data.</text>
</comment>
<dbReference type="OrthoDB" id="1898799at2759"/>
<organism evidence="3 4">
    <name type="scientific">Morella rubra</name>
    <name type="common">Chinese bayberry</name>
    <dbReference type="NCBI Taxonomy" id="262757"/>
    <lineage>
        <taxon>Eukaryota</taxon>
        <taxon>Viridiplantae</taxon>
        <taxon>Streptophyta</taxon>
        <taxon>Embryophyta</taxon>
        <taxon>Tracheophyta</taxon>
        <taxon>Spermatophyta</taxon>
        <taxon>Magnoliopsida</taxon>
        <taxon>eudicotyledons</taxon>
        <taxon>Gunneridae</taxon>
        <taxon>Pentapetalae</taxon>
        <taxon>rosids</taxon>
        <taxon>fabids</taxon>
        <taxon>Fagales</taxon>
        <taxon>Myricaceae</taxon>
        <taxon>Morella</taxon>
    </lineage>
</organism>
<sequence>MDQAGISIVAKIAEYAVAPVGRWLCYSFRYSINIEKMKEEEQLLRDDKNILQLRIDTAIRNGEKIYDNVNTWLTKVGPETEKVRKVLQGSAEVKTGCSLGTCLELKQRHQLSREAERIAKDMAEVRGKGRFDQVSYRPPPQDLITPTDPNYVMLASRSRSTEGLLNALRDTNINVIGVWGMGGVGKTTLVKRVARKAQEEKLFDEVAIASMTPSPDLSKIQKEIAEMLGMKLDEESVTVRASRLWERIKQDNKTLIILDDIWMHLDLETIGIPLEGCKLILTSRNRDVLISEMGTQKDFELGALGEEEAWSLFEKMGGNSVKDPNILPQQLR</sequence>
<dbReference type="PANTHER" id="PTHR33463:SF215">
    <property type="entry name" value="NB-ARC DOMAIN DISEASE RESISTANCE PROTEIN"/>
    <property type="match status" value="1"/>
</dbReference>
<gene>
    <name evidence="3" type="ORF">CJ030_MR8G020180</name>
</gene>
<dbReference type="Proteomes" id="UP000516437">
    <property type="component" value="Chromosome 8"/>
</dbReference>
<protein>
    <recommendedName>
        <fullName evidence="2">AAA+ ATPase domain-containing protein</fullName>
    </recommendedName>
</protein>
<dbReference type="EMBL" id="RXIC02000026">
    <property type="protein sequence ID" value="KAB1202383.1"/>
    <property type="molecule type" value="Genomic_DNA"/>
</dbReference>
<dbReference type="GO" id="GO:0043531">
    <property type="term" value="F:ADP binding"/>
    <property type="evidence" value="ECO:0007669"/>
    <property type="project" value="InterPro"/>
</dbReference>
<reference evidence="3 4" key="1">
    <citation type="journal article" date="2019" name="Plant Biotechnol. J.">
        <title>The red bayberry genome and genetic basis of sex determination.</title>
        <authorList>
            <person name="Jia H.M."/>
            <person name="Jia H.J."/>
            <person name="Cai Q.L."/>
            <person name="Wang Y."/>
            <person name="Zhao H.B."/>
            <person name="Yang W.F."/>
            <person name="Wang G.Y."/>
            <person name="Li Y.H."/>
            <person name="Zhan D.L."/>
            <person name="Shen Y.T."/>
            <person name="Niu Q.F."/>
            <person name="Chang L."/>
            <person name="Qiu J."/>
            <person name="Zhao L."/>
            <person name="Xie H.B."/>
            <person name="Fu W.Y."/>
            <person name="Jin J."/>
            <person name="Li X.W."/>
            <person name="Jiao Y."/>
            <person name="Zhou C.C."/>
            <person name="Tu T."/>
            <person name="Chai C.Y."/>
            <person name="Gao J.L."/>
            <person name="Fan L.J."/>
            <person name="van de Weg E."/>
            <person name="Wang J.Y."/>
            <person name="Gao Z.S."/>
        </authorList>
    </citation>
    <scope>NUCLEOTIDE SEQUENCE [LARGE SCALE GENOMIC DNA]</scope>
    <source>
        <tissue evidence="3">Leaves</tissue>
    </source>
</reference>
<keyword evidence="4" id="KW-1185">Reference proteome</keyword>
<dbReference type="PANTHER" id="PTHR33463">
    <property type="entry name" value="NB-ARC DOMAIN-CONTAINING PROTEIN-RELATED"/>
    <property type="match status" value="1"/>
</dbReference>
<dbReference type="SUPFAM" id="SSF52540">
    <property type="entry name" value="P-loop containing nucleoside triphosphate hydrolases"/>
    <property type="match status" value="1"/>
</dbReference>
<dbReference type="AlphaFoldDB" id="A0A6A1UQ60"/>
<evidence type="ECO:0000313" key="3">
    <source>
        <dbReference type="EMBL" id="KAB1202383.1"/>
    </source>
</evidence>